<evidence type="ECO:0000313" key="3">
    <source>
        <dbReference type="EMBL" id="KAF9517699.1"/>
    </source>
</evidence>
<dbReference type="SUPFAM" id="SSF51905">
    <property type="entry name" value="FAD/NAD(P)-binding domain"/>
    <property type="match status" value="1"/>
</dbReference>
<dbReference type="PANTHER" id="PTHR13847:SF260">
    <property type="entry name" value="FAD DEPENDENT OXIDOREDUCTASE DOMAIN-CONTAINING PROTEIN"/>
    <property type="match status" value="1"/>
</dbReference>
<dbReference type="Proteomes" id="UP000886523">
    <property type="component" value="Unassembled WGS sequence"/>
</dbReference>
<organism evidence="3 4">
    <name type="scientific">Hydnum rufescens UP504</name>
    <dbReference type="NCBI Taxonomy" id="1448309"/>
    <lineage>
        <taxon>Eukaryota</taxon>
        <taxon>Fungi</taxon>
        <taxon>Dikarya</taxon>
        <taxon>Basidiomycota</taxon>
        <taxon>Agaricomycotina</taxon>
        <taxon>Agaricomycetes</taxon>
        <taxon>Cantharellales</taxon>
        <taxon>Hydnaceae</taxon>
        <taxon>Hydnum</taxon>
    </lineage>
</organism>
<comment type="caution">
    <text evidence="3">The sequence shown here is derived from an EMBL/GenBank/DDBJ whole genome shotgun (WGS) entry which is preliminary data.</text>
</comment>
<dbReference type="Pfam" id="PF01266">
    <property type="entry name" value="DAO"/>
    <property type="match status" value="1"/>
</dbReference>
<dbReference type="GO" id="GO:0005737">
    <property type="term" value="C:cytoplasm"/>
    <property type="evidence" value="ECO:0007669"/>
    <property type="project" value="TreeGrafter"/>
</dbReference>
<protein>
    <recommendedName>
        <fullName evidence="2">FAD dependent oxidoreductase domain-containing protein</fullName>
    </recommendedName>
</protein>
<name>A0A9P6B4R3_9AGAM</name>
<dbReference type="PANTHER" id="PTHR13847">
    <property type="entry name" value="SARCOSINE DEHYDROGENASE-RELATED"/>
    <property type="match status" value="1"/>
</dbReference>
<dbReference type="Gene3D" id="3.50.50.60">
    <property type="entry name" value="FAD/NAD(P)-binding domain"/>
    <property type="match status" value="1"/>
</dbReference>
<dbReference type="OrthoDB" id="429143at2759"/>
<dbReference type="AlphaFoldDB" id="A0A9P6B4R3"/>
<proteinExistence type="predicted"/>
<evidence type="ECO:0000313" key="4">
    <source>
        <dbReference type="Proteomes" id="UP000886523"/>
    </source>
</evidence>
<keyword evidence="4" id="KW-1185">Reference proteome</keyword>
<accession>A0A9P6B4R3</accession>
<dbReference type="InterPro" id="IPR036188">
    <property type="entry name" value="FAD/NAD-bd_sf"/>
</dbReference>
<reference evidence="3" key="1">
    <citation type="journal article" date="2020" name="Nat. Commun.">
        <title>Large-scale genome sequencing of mycorrhizal fungi provides insights into the early evolution of symbiotic traits.</title>
        <authorList>
            <person name="Miyauchi S."/>
            <person name="Kiss E."/>
            <person name="Kuo A."/>
            <person name="Drula E."/>
            <person name="Kohler A."/>
            <person name="Sanchez-Garcia M."/>
            <person name="Morin E."/>
            <person name="Andreopoulos B."/>
            <person name="Barry K.W."/>
            <person name="Bonito G."/>
            <person name="Buee M."/>
            <person name="Carver A."/>
            <person name="Chen C."/>
            <person name="Cichocki N."/>
            <person name="Clum A."/>
            <person name="Culley D."/>
            <person name="Crous P.W."/>
            <person name="Fauchery L."/>
            <person name="Girlanda M."/>
            <person name="Hayes R.D."/>
            <person name="Keri Z."/>
            <person name="LaButti K."/>
            <person name="Lipzen A."/>
            <person name="Lombard V."/>
            <person name="Magnuson J."/>
            <person name="Maillard F."/>
            <person name="Murat C."/>
            <person name="Nolan M."/>
            <person name="Ohm R.A."/>
            <person name="Pangilinan J."/>
            <person name="Pereira M.F."/>
            <person name="Perotto S."/>
            <person name="Peter M."/>
            <person name="Pfister S."/>
            <person name="Riley R."/>
            <person name="Sitrit Y."/>
            <person name="Stielow J.B."/>
            <person name="Szollosi G."/>
            <person name="Zifcakova L."/>
            <person name="Stursova M."/>
            <person name="Spatafora J.W."/>
            <person name="Tedersoo L."/>
            <person name="Vaario L.M."/>
            <person name="Yamada A."/>
            <person name="Yan M."/>
            <person name="Wang P."/>
            <person name="Xu J."/>
            <person name="Bruns T."/>
            <person name="Baldrian P."/>
            <person name="Vilgalys R."/>
            <person name="Dunand C."/>
            <person name="Henrissat B."/>
            <person name="Grigoriev I.V."/>
            <person name="Hibbett D."/>
            <person name="Nagy L.G."/>
            <person name="Martin F.M."/>
        </authorList>
    </citation>
    <scope>NUCLEOTIDE SEQUENCE</scope>
    <source>
        <strain evidence="3">UP504</strain>
    </source>
</reference>
<feature type="region of interest" description="Disordered" evidence="1">
    <location>
        <begin position="152"/>
        <end position="177"/>
    </location>
</feature>
<dbReference type="EMBL" id="MU128930">
    <property type="protein sequence ID" value="KAF9517699.1"/>
    <property type="molecule type" value="Genomic_DNA"/>
</dbReference>
<gene>
    <name evidence="3" type="ORF">BS47DRAFT_1339230</name>
</gene>
<feature type="domain" description="FAD dependent oxidoreductase" evidence="2">
    <location>
        <begin position="39"/>
        <end position="138"/>
    </location>
</feature>
<evidence type="ECO:0000259" key="2">
    <source>
        <dbReference type="Pfam" id="PF01266"/>
    </source>
</evidence>
<sequence>MACFPSQNPTVSYWMAHNTGPANRLAGYGREHALPMHTDVIIVGAGISGAAVAHFLINSDSPPDSVALVEARDVASGATGRNGGFIKPVPFLAYADYKKSYGTTAALQLVQSEYDNLQLTAELVEQGAIDADFTMRSHREIRDCRQFSTTLPPRFTKRDSTSSVPIEPRLVSHKQTA</sequence>
<evidence type="ECO:0000256" key="1">
    <source>
        <dbReference type="SAM" id="MobiDB-lite"/>
    </source>
</evidence>
<dbReference type="InterPro" id="IPR006076">
    <property type="entry name" value="FAD-dep_OxRdtase"/>
</dbReference>